<sequence>MAPFPPGKGGGEGIAWGGKGKGVLIHILTDGSGMPLSHVVTPANGDERKQVERLLEQVKVRTSERGRARSCPKVIAADKGYDSKGLRLWLRKKGIRPQLPKRQWKSKPNRGRPIKTDKPRFQMERCFAWLQRKYRRLVVRWERIARCFHGFVTIAVCHLWVKRLVG</sequence>
<evidence type="ECO:0000313" key="2">
    <source>
        <dbReference type="EMBL" id="CDZ79490.1"/>
    </source>
</evidence>
<dbReference type="STRING" id="1034943.BN59_03808"/>
<dbReference type="eggNOG" id="COG3293">
    <property type="taxonomic scope" value="Bacteria"/>
</dbReference>
<dbReference type="InterPro" id="IPR002559">
    <property type="entry name" value="Transposase_11"/>
</dbReference>
<dbReference type="PANTHER" id="PTHR30007">
    <property type="entry name" value="PHP DOMAIN PROTEIN"/>
    <property type="match status" value="1"/>
</dbReference>
<dbReference type="GO" id="GO:0006313">
    <property type="term" value="P:DNA transposition"/>
    <property type="evidence" value="ECO:0007669"/>
    <property type="project" value="InterPro"/>
</dbReference>
<proteinExistence type="predicted"/>
<feature type="domain" description="Transposase IS4-like" evidence="1">
    <location>
        <begin position="13"/>
        <end position="159"/>
    </location>
</feature>
<accession>A0A078KYM3</accession>
<dbReference type="Pfam" id="PF01609">
    <property type="entry name" value="DDE_Tnp_1"/>
    <property type="match status" value="1"/>
</dbReference>
<dbReference type="GO" id="GO:0003677">
    <property type="term" value="F:DNA binding"/>
    <property type="evidence" value="ECO:0007669"/>
    <property type="project" value="InterPro"/>
</dbReference>
<keyword evidence="3" id="KW-1185">Reference proteome</keyword>
<dbReference type="GO" id="GO:0004803">
    <property type="term" value="F:transposase activity"/>
    <property type="evidence" value="ECO:0007669"/>
    <property type="project" value="InterPro"/>
</dbReference>
<evidence type="ECO:0000259" key="1">
    <source>
        <dbReference type="Pfam" id="PF01609"/>
    </source>
</evidence>
<name>A0A078KYM3_9GAMM</name>
<dbReference type="Proteomes" id="UP000044071">
    <property type="component" value="Unassembled WGS sequence"/>
</dbReference>
<dbReference type="AlphaFoldDB" id="A0A078KYM3"/>
<reference evidence="2 3" key="1">
    <citation type="submission" date="2014-06" db="EMBL/GenBank/DDBJ databases">
        <authorList>
            <person name="Urmite Genomes Urmite Genomes"/>
        </authorList>
    </citation>
    <scope>NUCLEOTIDE SEQUENCE [LARGE SCALE GENOMIC DNA]</scope>
</reference>
<evidence type="ECO:0000313" key="3">
    <source>
        <dbReference type="Proteomes" id="UP000044071"/>
    </source>
</evidence>
<dbReference type="PANTHER" id="PTHR30007:SF1">
    <property type="entry name" value="BLR1914 PROTEIN"/>
    <property type="match status" value="1"/>
</dbReference>
<organism evidence="2 3">
    <name type="scientific">Legionella massiliensis</name>
    <dbReference type="NCBI Taxonomy" id="1034943"/>
    <lineage>
        <taxon>Bacteria</taxon>
        <taxon>Pseudomonadati</taxon>
        <taxon>Pseudomonadota</taxon>
        <taxon>Gammaproteobacteria</taxon>
        <taxon>Legionellales</taxon>
        <taxon>Legionellaceae</taxon>
        <taxon>Legionella</taxon>
    </lineage>
</organism>
<dbReference type="RefSeq" id="WP_044012852.1">
    <property type="nucleotide sequence ID" value="NZ_CCVW01000005.1"/>
</dbReference>
<protein>
    <submittedName>
        <fullName evidence="2">Transposase</fullName>
    </submittedName>
</protein>
<gene>
    <name evidence="2" type="ORF">BN59_03808</name>
</gene>
<dbReference type="OrthoDB" id="1551210at2"/>
<dbReference type="EMBL" id="CCSB01000005">
    <property type="protein sequence ID" value="CDZ79490.1"/>
    <property type="molecule type" value="Genomic_DNA"/>
</dbReference>